<keyword evidence="7 14" id="KW-0378">Hydrolase</keyword>
<evidence type="ECO:0000313" key="16">
    <source>
        <dbReference type="EMBL" id="GAA4469633.1"/>
    </source>
</evidence>
<comment type="caution">
    <text evidence="16">The sequence shown here is derived from an EMBL/GenBank/DDBJ whole genome shotgun (WGS) entry which is preliminary data.</text>
</comment>
<evidence type="ECO:0000256" key="14">
    <source>
        <dbReference type="PIRNR" id="PIRNR006337"/>
    </source>
</evidence>
<dbReference type="Gene3D" id="3.20.20.80">
    <property type="entry name" value="Glycosidases"/>
    <property type="match status" value="1"/>
</dbReference>
<dbReference type="InterPro" id="IPR017853">
    <property type="entry name" value="GH"/>
</dbReference>
<dbReference type="InterPro" id="IPR044901">
    <property type="entry name" value="Trehalose_TreZ_E-set_sf"/>
</dbReference>
<evidence type="ECO:0000256" key="9">
    <source>
        <dbReference type="ARBA" id="ARBA00023295"/>
    </source>
</evidence>
<evidence type="ECO:0000256" key="8">
    <source>
        <dbReference type="ARBA" id="ARBA00023277"/>
    </source>
</evidence>
<evidence type="ECO:0000256" key="2">
    <source>
        <dbReference type="ARBA" id="ARBA00005199"/>
    </source>
</evidence>
<comment type="subcellular location">
    <subcellularLocation>
        <location evidence="1">Cytoplasm</location>
    </subcellularLocation>
</comment>
<evidence type="ECO:0000256" key="10">
    <source>
        <dbReference type="ARBA" id="ARBA00032057"/>
    </source>
</evidence>
<keyword evidence="17" id="KW-1185">Reference proteome</keyword>
<dbReference type="EMBL" id="BAABFA010000024">
    <property type="protein sequence ID" value="GAA4469633.1"/>
    <property type="molecule type" value="Genomic_DNA"/>
</dbReference>
<keyword evidence="8" id="KW-0119">Carbohydrate metabolism</keyword>
<evidence type="ECO:0000256" key="12">
    <source>
        <dbReference type="ARBA" id="ARBA00034013"/>
    </source>
</evidence>
<proteinExistence type="inferred from homology"/>
<sequence>MRRVKASERRIGLVYKDENAFVRVWAPMAGKVSLMIGRETVHDLEKDEFGYWTGEVAAQPGIKYRFMVDDKLLPDPASLSQPEGVHGPSQVFDTTAFTWADDNWVNPALDKYVFYELHTGVFTPEGTLSAIESKLDHLCELGITAVELMPVAQFPGERNWGYDGVFPFAVQDSYGGPEQLQQLVNKCHEKGLAVVLDVVYNHLGPEGNCLPSYGPYFTDRYKTPWGDAINFDDAWCDGVRDYFIENALMWFRDFHIDALRFDAVHAIKDLSAKHILREIREYTDELMKYTGRTHYLIVECVLNDTRFVEDTRRGGYGMDAQWNDEFHHALRVCAGNERNGYYSDISGIRDLAKAYTNAYVYDGIFSRYRRKTFGSDASGVPGNRFIVFSQNHDQVGNRMLGERTGMLVPFEMQKLLAGAVMVAPYLPLLFMGEEWGCTTPFQYFIHHGDKELINAVREGRRKEFEHFFSEENCPDPQAEETFMACKVPWEELQQPQHALLMRYYRMLLSVRMNTPALYVLNRDNVNVVVDERTQTLMLHRWHDMQHVICVMNFSDMPQLIQVPWQLPALSSMFDSASIEWGGPGESDLDGGSIVIRPHSIGIYNDQNV</sequence>
<dbReference type="Proteomes" id="UP001500067">
    <property type="component" value="Unassembled WGS sequence"/>
</dbReference>
<reference evidence="17" key="1">
    <citation type="journal article" date="2019" name="Int. J. Syst. Evol. Microbiol.">
        <title>The Global Catalogue of Microorganisms (GCM) 10K type strain sequencing project: providing services to taxonomists for standard genome sequencing and annotation.</title>
        <authorList>
            <consortium name="The Broad Institute Genomics Platform"/>
            <consortium name="The Broad Institute Genome Sequencing Center for Infectious Disease"/>
            <person name="Wu L."/>
            <person name="Ma J."/>
        </authorList>
    </citation>
    <scope>NUCLEOTIDE SEQUENCE [LARGE SCALE GENOMIC DNA]</scope>
    <source>
        <strain evidence="17">JCM 32105</strain>
    </source>
</reference>
<evidence type="ECO:0000256" key="1">
    <source>
        <dbReference type="ARBA" id="ARBA00004496"/>
    </source>
</evidence>
<evidence type="ECO:0000256" key="4">
    <source>
        <dbReference type="ARBA" id="ARBA00012268"/>
    </source>
</evidence>
<protein>
    <recommendedName>
        <fullName evidence="5 13">Malto-oligosyltrehalose trehalohydrolase</fullName>
        <shortName evidence="14">MTHase</shortName>
        <ecNumber evidence="4 13">3.2.1.141</ecNumber>
    </recommendedName>
    <alternativeName>
        <fullName evidence="11 14">4-alpha-D-((1-&gt;4)-alpha-D-glucano)trehalose trehalohydrolase</fullName>
    </alternativeName>
    <alternativeName>
        <fullName evidence="10 14">Maltooligosyl trehalose trehalohydrolase</fullName>
    </alternativeName>
</protein>
<dbReference type="NCBIfam" id="TIGR02402">
    <property type="entry name" value="trehalose_TreZ"/>
    <property type="match status" value="1"/>
</dbReference>
<evidence type="ECO:0000256" key="5">
    <source>
        <dbReference type="ARBA" id="ARBA00015938"/>
    </source>
</evidence>
<dbReference type="PANTHER" id="PTHR43651">
    <property type="entry name" value="1,4-ALPHA-GLUCAN-BRANCHING ENZYME"/>
    <property type="match status" value="1"/>
</dbReference>
<dbReference type="CDD" id="cd11325">
    <property type="entry name" value="AmyAc_GTHase"/>
    <property type="match status" value="1"/>
</dbReference>
<dbReference type="EC" id="3.2.1.141" evidence="4 13"/>
<evidence type="ECO:0000313" key="17">
    <source>
        <dbReference type="Proteomes" id="UP001500067"/>
    </source>
</evidence>
<dbReference type="InterPro" id="IPR014756">
    <property type="entry name" value="Ig_E-set"/>
</dbReference>
<dbReference type="InterPro" id="IPR012768">
    <property type="entry name" value="Trehalose_TreZ"/>
</dbReference>
<dbReference type="PANTHER" id="PTHR43651:SF11">
    <property type="entry name" value="MALTO-OLIGOSYLTREHALOSE TREHALOHYDROLASE"/>
    <property type="match status" value="1"/>
</dbReference>
<evidence type="ECO:0000256" key="6">
    <source>
        <dbReference type="ARBA" id="ARBA00022490"/>
    </source>
</evidence>
<evidence type="ECO:0000256" key="11">
    <source>
        <dbReference type="ARBA" id="ARBA00033284"/>
    </source>
</evidence>
<gene>
    <name evidence="16" type="primary">treZ</name>
    <name evidence="16" type="ORF">GCM10023093_29400</name>
</gene>
<dbReference type="SUPFAM" id="SSF51445">
    <property type="entry name" value="(Trans)glycosidases"/>
    <property type="match status" value="1"/>
</dbReference>
<dbReference type="PIRSF" id="PIRSF006337">
    <property type="entry name" value="Trehalose_TreZ"/>
    <property type="match status" value="1"/>
</dbReference>
<organism evidence="16 17">
    <name type="scientific">Nemorincola caseinilytica</name>
    <dbReference type="NCBI Taxonomy" id="2054315"/>
    <lineage>
        <taxon>Bacteria</taxon>
        <taxon>Pseudomonadati</taxon>
        <taxon>Bacteroidota</taxon>
        <taxon>Chitinophagia</taxon>
        <taxon>Chitinophagales</taxon>
        <taxon>Chitinophagaceae</taxon>
        <taxon>Nemorincola</taxon>
    </lineage>
</organism>
<evidence type="ECO:0000256" key="13">
    <source>
        <dbReference type="NCBIfam" id="TIGR02402"/>
    </source>
</evidence>
<dbReference type="InterPro" id="IPR013783">
    <property type="entry name" value="Ig-like_fold"/>
</dbReference>
<evidence type="ECO:0000256" key="7">
    <source>
        <dbReference type="ARBA" id="ARBA00022801"/>
    </source>
</evidence>
<dbReference type="Pfam" id="PF00128">
    <property type="entry name" value="Alpha-amylase"/>
    <property type="match status" value="1"/>
</dbReference>
<accession>A0ABP8NMQ9</accession>
<dbReference type="Gene3D" id="1.10.10.760">
    <property type="entry name" value="E-set domains of sugar-utilizing enzymes"/>
    <property type="match status" value="1"/>
</dbReference>
<comment type="similarity">
    <text evidence="3 14">Belongs to the glycosyl hydrolase 13 family.</text>
</comment>
<dbReference type="SUPFAM" id="SSF81296">
    <property type="entry name" value="E set domains"/>
    <property type="match status" value="1"/>
</dbReference>
<keyword evidence="6" id="KW-0963">Cytoplasm</keyword>
<dbReference type="RefSeq" id="WP_345084870.1">
    <property type="nucleotide sequence ID" value="NZ_BAABFA010000024.1"/>
</dbReference>
<dbReference type="SMART" id="SM00642">
    <property type="entry name" value="Aamy"/>
    <property type="match status" value="1"/>
</dbReference>
<comment type="pathway">
    <text evidence="2 14">Glycan biosynthesis; trehalose biosynthesis.</text>
</comment>
<dbReference type="CDD" id="cd02853">
    <property type="entry name" value="E_set_MTHase_like_N"/>
    <property type="match status" value="1"/>
</dbReference>
<feature type="domain" description="Glycosyl hydrolase family 13 catalytic" evidence="15">
    <location>
        <begin position="116"/>
        <end position="460"/>
    </location>
</feature>
<dbReference type="Gene3D" id="2.60.40.10">
    <property type="entry name" value="Immunoglobulins"/>
    <property type="match status" value="1"/>
</dbReference>
<evidence type="ECO:0000256" key="3">
    <source>
        <dbReference type="ARBA" id="ARBA00008061"/>
    </source>
</evidence>
<evidence type="ECO:0000259" key="15">
    <source>
        <dbReference type="SMART" id="SM00642"/>
    </source>
</evidence>
<dbReference type="InterPro" id="IPR006047">
    <property type="entry name" value="GH13_cat_dom"/>
</dbReference>
<comment type="catalytic activity">
    <reaction evidence="12 14">
        <text>hydrolysis of (1-&gt;4)-alpha-D-glucosidic linkage in 4-alpha-D-[(1-&gt;4)-alpha-D-glucanosyl]n trehalose to yield trehalose and (1-&gt;4)-alpha-D-glucan.</text>
        <dbReference type="EC" id="3.2.1.141"/>
    </reaction>
</comment>
<name>A0ABP8NMQ9_9BACT</name>
<keyword evidence="9 14" id="KW-0326">Glycosidase</keyword>